<dbReference type="RefSeq" id="WP_204825867.1">
    <property type="nucleotide sequence ID" value="NZ_JBHUGF010000011.1"/>
</dbReference>
<evidence type="ECO:0000313" key="2">
    <source>
        <dbReference type="EMBL" id="MFD1992148.1"/>
    </source>
</evidence>
<accession>A0ABW4UX78</accession>
<dbReference type="EMBL" id="JBHUGF010000011">
    <property type="protein sequence ID" value="MFD1992148.1"/>
    <property type="molecule type" value="Genomic_DNA"/>
</dbReference>
<dbReference type="Gene3D" id="3.30.2140.10">
    <property type="entry name" value="Arylamine N-acetyltransferase"/>
    <property type="match status" value="1"/>
</dbReference>
<evidence type="ECO:0000256" key="1">
    <source>
        <dbReference type="ARBA" id="ARBA00006547"/>
    </source>
</evidence>
<proteinExistence type="inferred from homology"/>
<evidence type="ECO:0000313" key="3">
    <source>
        <dbReference type="Proteomes" id="UP001597403"/>
    </source>
</evidence>
<reference evidence="3" key="1">
    <citation type="journal article" date="2019" name="Int. J. Syst. Evol. Microbiol.">
        <title>The Global Catalogue of Microorganisms (GCM) 10K type strain sequencing project: providing services to taxonomists for standard genome sequencing and annotation.</title>
        <authorList>
            <consortium name="The Broad Institute Genomics Platform"/>
            <consortium name="The Broad Institute Genome Sequencing Center for Infectious Disease"/>
            <person name="Wu L."/>
            <person name="Ma J."/>
        </authorList>
    </citation>
    <scope>NUCLEOTIDE SEQUENCE [LARGE SCALE GENOMIC DNA]</scope>
    <source>
        <strain evidence="3">CGMCC 1.15067</strain>
    </source>
</reference>
<dbReference type="SUPFAM" id="SSF54001">
    <property type="entry name" value="Cysteine proteinases"/>
    <property type="match status" value="1"/>
</dbReference>
<sequence>MYTLSTIEIQSYLKQLGVKEIQPPTLEYLFQLHQAHVRRFSWQTVDIFAGHPTSIDIEQSIALLISGRSGYCFHLNGAFSTLLRSLGYQVFLHRAGVQPLGTEPCINSFHLGLTVHLDNNEGITQPWIIDVGLGDMPYTPLPLIKDTYSQSPFQYKVTASSIDPQGWRLEHDARASIVGVDIHHQAVSDLEPFKNNHEFYSRSPQSPWWDVFILRQRDESVSHELRGCMLKTIDATGVQYTEIVNKQDWLNLLHDIFGEELIRYNTLEKDELWHRVQQAHEVWKQTKVLSDSNH</sequence>
<dbReference type="InterPro" id="IPR001447">
    <property type="entry name" value="Arylamine_N-AcTrfase"/>
</dbReference>
<keyword evidence="3" id="KW-1185">Reference proteome</keyword>
<organism evidence="2 3">
    <name type="scientific">Paenibacillus nicotianae</name>
    <dbReference type="NCBI Taxonomy" id="1526551"/>
    <lineage>
        <taxon>Bacteria</taxon>
        <taxon>Bacillati</taxon>
        <taxon>Bacillota</taxon>
        <taxon>Bacilli</taxon>
        <taxon>Bacillales</taxon>
        <taxon>Paenibacillaceae</taxon>
        <taxon>Paenibacillus</taxon>
    </lineage>
</organism>
<dbReference type="Proteomes" id="UP001597403">
    <property type="component" value="Unassembled WGS sequence"/>
</dbReference>
<dbReference type="PANTHER" id="PTHR11786:SF0">
    <property type="entry name" value="ARYLAMINE N-ACETYLTRANSFERASE 4-RELATED"/>
    <property type="match status" value="1"/>
</dbReference>
<dbReference type="Pfam" id="PF00797">
    <property type="entry name" value="Acetyltransf_2"/>
    <property type="match status" value="1"/>
</dbReference>
<comment type="caution">
    <text evidence="2">The sequence shown here is derived from an EMBL/GenBank/DDBJ whole genome shotgun (WGS) entry which is preliminary data.</text>
</comment>
<comment type="similarity">
    <text evidence="1">Belongs to the arylamine N-acetyltransferase family.</text>
</comment>
<dbReference type="InterPro" id="IPR038765">
    <property type="entry name" value="Papain-like_cys_pep_sf"/>
</dbReference>
<dbReference type="Gene3D" id="2.40.128.150">
    <property type="entry name" value="Cysteine proteinases"/>
    <property type="match status" value="1"/>
</dbReference>
<name>A0ABW4UX78_9BACL</name>
<gene>
    <name evidence="2" type="ORF">ACFSGI_19455</name>
</gene>
<dbReference type="PANTHER" id="PTHR11786">
    <property type="entry name" value="N-HYDROXYARYLAMINE O-ACETYLTRANSFERASE"/>
    <property type="match status" value="1"/>
</dbReference>
<protein>
    <submittedName>
        <fullName evidence="2">Arylamine N-acetyltransferase</fullName>
    </submittedName>
</protein>